<feature type="signal peptide" evidence="1">
    <location>
        <begin position="1"/>
        <end position="21"/>
    </location>
</feature>
<evidence type="ECO:0000313" key="3">
    <source>
        <dbReference type="Proteomes" id="UP000006056"/>
    </source>
</evidence>
<dbReference type="PATRIC" id="fig|926566.3.peg.725"/>
<dbReference type="Proteomes" id="UP000006056">
    <property type="component" value="Chromosome"/>
</dbReference>
<feature type="chain" id="PRO_5003684465" evidence="1">
    <location>
        <begin position="22"/>
        <end position="756"/>
    </location>
</feature>
<accession>I3ZCU9</accession>
<dbReference type="eggNOG" id="COG4993">
    <property type="taxonomic scope" value="Bacteria"/>
</dbReference>
<dbReference type="InterPro" id="IPR018391">
    <property type="entry name" value="PQQ_b-propeller_rpt"/>
</dbReference>
<dbReference type="HOGENOM" id="CLU_021031_0_0_0"/>
<gene>
    <name evidence="2" type="ordered locus">Terro_0732</name>
</gene>
<dbReference type="EMBL" id="CP003379">
    <property type="protein sequence ID" value="AFL87067.1"/>
    <property type="molecule type" value="Genomic_DNA"/>
</dbReference>
<dbReference type="Gene3D" id="2.130.10.10">
    <property type="entry name" value="YVTN repeat-like/Quinoprotein amine dehydrogenase"/>
    <property type="match status" value="1"/>
</dbReference>
<reference evidence="2 3" key="1">
    <citation type="submission" date="2012-06" db="EMBL/GenBank/DDBJ databases">
        <title>Complete genome of Terriglobus roseus DSM 18391.</title>
        <authorList>
            <consortium name="US DOE Joint Genome Institute (JGI-PGF)"/>
            <person name="Lucas S."/>
            <person name="Copeland A."/>
            <person name="Lapidus A."/>
            <person name="Glavina del Rio T."/>
            <person name="Dalin E."/>
            <person name="Tice H."/>
            <person name="Bruce D."/>
            <person name="Goodwin L."/>
            <person name="Pitluck S."/>
            <person name="Peters L."/>
            <person name="Mikhailova N."/>
            <person name="Munk A.C.C."/>
            <person name="Kyrpides N."/>
            <person name="Mavromatis K."/>
            <person name="Ivanova N."/>
            <person name="Brettin T."/>
            <person name="Detter J.C."/>
            <person name="Han C."/>
            <person name="Larimer F."/>
            <person name="Land M."/>
            <person name="Hauser L."/>
            <person name="Markowitz V."/>
            <person name="Cheng J.-F."/>
            <person name="Hugenholtz P."/>
            <person name="Woyke T."/>
            <person name="Wu D."/>
            <person name="Brambilla E."/>
            <person name="Klenk H.-P."/>
            <person name="Eisen J.A."/>
        </authorList>
    </citation>
    <scope>NUCLEOTIDE SEQUENCE [LARGE SCALE GENOMIC DNA]</scope>
    <source>
        <strain evidence="3">DSM 18391 / NRRL B-41598 / KBS 63</strain>
    </source>
</reference>
<dbReference type="SUPFAM" id="SSF50998">
    <property type="entry name" value="Quinoprotein alcohol dehydrogenase-like"/>
    <property type="match status" value="1"/>
</dbReference>
<keyword evidence="1" id="KW-0732">Signal</keyword>
<evidence type="ECO:0000256" key="1">
    <source>
        <dbReference type="SAM" id="SignalP"/>
    </source>
</evidence>
<dbReference type="STRING" id="926566.Terro_0732"/>
<proteinExistence type="predicted"/>
<dbReference type="AlphaFoldDB" id="I3ZCU9"/>
<evidence type="ECO:0000313" key="2">
    <source>
        <dbReference type="EMBL" id="AFL87067.1"/>
    </source>
</evidence>
<keyword evidence="3" id="KW-1185">Reference proteome</keyword>
<dbReference type="PROSITE" id="PS51257">
    <property type="entry name" value="PROKAR_LIPOPROTEIN"/>
    <property type="match status" value="1"/>
</dbReference>
<protein>
    <submittedName>
        <fullName evidence="2">Glucose dehydrogenase</fullName>
    </submittedName>
</protein>
<dbReference type="InterPro" id="IPR011047">
    <property type="entry name" value="Quinoprotein_ADH-like_sf"/>
</dbReference>
<name>I3ZCU9_TERRK</name>
<organism evidence="2 3">
    <name type="scientific">Terriglobus roseus (strain DSM 18391 / NRRL B-41598 / KBS 63)</name>
    <dbReference type="NCBI Taxonomy" id="926566"/>
    <lineage>
        <taxon>Bacteria</taxon>
        <taxon>Pseudomonadati</taxon>
        <taxon>Acidobacteriota</taxon>
        <taxon>Terriglobia</taxon>
        <taxon>Terriglobales</taxon>
        <taxon>Acidobacteriaceae</taxon>
        <taxon>Terriglobus</taxon>
    </lineage>
</organism>
<dbReference type="KEGG" id="trs:Terro_0732"/>
<dbReference type="SMART" id="SM00564">
    <property type="entry name" value="PQQ"/>
    <property type="match status" value="2"/>
</dbReference>
<sequence length="756" mass="76042">MHPLRRLLPAVVSAAIVVLSACSGVAPTPIATATADFGLSATPSSVTLMSGATGQAVTVAASALSSFTGSVAVTVSGLPTGVTASPATFSVTPGAPVSVTLTAASTATVGTAAIVFTGTSGMLTHTATVTAAVTVPPVVVPDFTLTIAPTAITAVAGGTAGQVSVRADALNGLTGTVAVALSGVPTGVTASPASLVLTPGTAQTVSFTAGAAALASSSTVTFTATSGSISHTGTVALTVQPAVSAATVRDVTTYHYNVRRDGLNAQETILTPANVNVSTFGKLNFLPVDGKVDAEPLFLAKLTVGGAPHNTLFVATEHGSVYAFDADTGAVLWQKSVIPASEMTSDDHGCNQITAEIGITSTPVIDRSYGAHGALFTVSMSKEVNGTYHHRLHALDITTGAEIAAGPTEITATYPGSGPYSSGGVVTFNPSLYAERAALLLQNGSLVLAFTSHCDAGQYTGWVMAYSESTLQQTSVLNLTPNGVRGAIWMAGNGVAADTDGSLYVLSGNGTFDTTLVNGLPQSGDYGNGMLKLSNAAGKLAVADYFEAYDTVAQTNADLDLGSGGEVLFDATDASGAVHHLIVGAGKDKTIYVADRDNLGKFVPATAGPNSNLYQQISGQLTGGVFATPAFFNGTLYYSAAGDALKAFPLTNAKLATTPASKSAVLYGFPGTTPAVSANGTSNGIVWALQSATSGPNVLHAYDPTNLANEYYNSNQAAAGRDAFGNGNKFITPLVVNGKVYVGTTNGVAVFGLLPK</sequence>
<dbReference type="InterPro" id="IPR015943">
    <property type="entry name" value="WD40/YVTN_repeat-like_dom_sf"/>
</dbReference>